<dbReference type="AlphaFoldDB" id="A0A699ZBC4"/>
<dbReference type="PANTHER" id="PTHR47021">
    <property type="entry name" value="ADP-RIBOSYLATION FACTOR GTPASE-ACTIVATING PROTEIN AGD6-RELATED"/>
    <property type="match status" value="1"/>
</dbReference>
<evidence type="ECO:0000256" key="1">
    <source>
        <dbReference type="SAM" id="MobiDB-lite"/>
    </source>
</evidence>
<feature type="compositionally biased region" description="Low complexity" evidence="1">
    <location>
        <begin position="287"/>
        <end position="297"/>
    </location>
</feature>
<feature type="region of interest" description="Disordered" evidence="1">
    <location>
        <begin position="287"/>
        <end position="349"/>
    </location>
</feature>
<dbReference type="Proteomes" id="UP000485058">
    <property type="component" value="Unassembled WGS sequence"/>
</dbReference>
<dbReference type="PANTHER" id="PTHR47021:SF4">
    <property type="entry name" value="ADP-RIBOSYLATION FACTOR GTPASE-ACTIVATING PROTEIN AGD6-RELATED"/>
    <property type="match status" value="1"/>
</dbReference>
<dbReference type="EMBL" id="BLLF01001010">
    <property type="protein sequence ID" value="GFH16526.1"/>
    <property type="molecule type" value="Genomic_DNA"/>
</dbReference>
<feature type="compositionally biased region" description="Polar residues" evidence="1">
    <location>
        <begin position="91"/>
        <end position="103"/>
    </location>
</feature>
<protein>
    <submittedName>
        <fullName evidence="2">ADP-ribosylation factor GTPase-activating protein AGD7</fullName>
    </submittedName>
</protein>
<sequence>MQAGGNGKLNAFLQQYGIDKYTDINEKYNTKAAEYFKEMVKAEAEDRAYTPPPPSASVSSPARTTNARGIAMTKSGSRTGGNDGWDDWGETSGNPSTTGSQQPALGGQGMARAASGNELTRAQLEASAANKESYFARKMQENANKPDNLPPSQGGKFVGFGSTPAPAPRATQGTAAGLASVEDVTHMLSKGLTSLTYVAEAAVNTAAGAVRQGTSVVNQTLADKRVGAVVSQTTQVVGQRAAEAAKTGWSGLRSLYATVASTVETAAKTQGYHIDLGAKAAAAAASAGSAPGNSSHGYGSPHTAPGRGGNSDWYGGIEGSRETQHQGYGGGVEGRSAQGGSSAGAGAARGAAGSKQADFIGFDDGADSGWGKDWDSGKEWSTPNANGTSGSMSSKAQAAGGIAAGVPASATARGKGPASSTKKDDDEQEWGKW</sequence>
<evidence type="ECO:0000313" key="2">
    <source>
        <dbReference type="EMBL" id="GFH16526.1"/>
    </source>
</evidence>
<accession>A0A699ZBC4</accession>
<feature type="compositionally biased region" description="Polar residues" evidence="1">
    <location>
        <begin position="379"/>
        <end position="396"/>
    </location>
</feature>
<reference evidence="2 3" key="1">
    <citation type="submission" date="2020-02" db="EMBL/GenBank/DDBJ databases">
        <title>Draft genome sequence of Haematococcus lacustris strain NIES-144.</title>
        <authorList>
            <person name="Morimoto D."/>
            <person name="Nakagawa S."/>
            <person name="Yoshida T."/>
            <person name="Sawayama S."/>
        </authorList>
    </citation>
    <scope>NUCLEOTIDE SEQUENCE [LARGE SCALE GENOMIC DNA]</scope>
    <source>
        <strain evidence="2 3">NIES-144</strain>
    </source>
</reference>
<proteinExistence type="predicted"/>
<feature type="region of interest" description="Disordered" evidence="1">
    <location>
        <begin position="363"/>
        <end position="433"/>
    </location>
</feature>
<dbReference type="GO" id="GO:0005096">
    <property type="term" value="F:GTPase activator activity"/>
    <property type="evidence" value="ECO:0007669"/>
    <property type="project" value="InterPro"/>
</dbReference>
<feature type="compositionally biased region" description="Basic and acidic residues" evidence="1">
    <location>
        <begin position="421"/>
        <end position="433"/>
    </location>
</feature>
<organism evidence="2 3">
    <name type="scientific">Haematococcus lacustris</name>
    <name type="common">Green alga</name>
    <name type="synonym">Haematococcus pluvialis</name>
    <dbReference type="NCBI Taxonomy" id="44745"/>
    <lineage>
        <taxon>Eukaryota</taxon>
        <taxon>Viridiplantae</taxon>
        <taxon>Chlorophyta</taxon>
        <taxon>core chlorophytes</taxon>
        <taxon>Chlorophyceae</taxon>
        <taxon>CS clade</taxon>
        <taxon>Chlamydomonadales</taxon>
        <taxon>Haematococcaceae</taxon>
        <taxon>Haematococcus</taxon>
    </lineage>
</organism>
<name>A0A699ZBC4_HAELA</name>
<feature type="region of interest" description="Disordered" evidence="1">
    <location>
        <begin position="72"/>
        <end position="109"/>
    </location>
</feature>
<dbReference type="GO" id="GO:0016192">
    <property type="term" value="P:vesicle-mediated transport"/>
    <property type="evidence" value="ECO:0007669"/>
    <property type="project" value="InterPro"/>
</dbReference>
<dbReference type="InterPro" id="IPR044519">
    <property type="entry name" value="ARF_GAP_AGD6/7"/>
</dbReference>
<evidence type="ECO:0000313" key="3">
    <source>
        <dbReference type="Proteomes" id="UP000485058"/>
    </source>
</evidence>
<comment type="caution">
    <text evidence="2">The sequence shown here is derived from an EMBL/GenBank/DDBJ whole genome shotgun (WGS) entry which is preliminary data.</text>
</comment>
<feature type="compositionally biased region" description="Low complexity" evidence="1">
    <location>
        <begin position="334"/>
        <end position="349"/>
    </location>
</feature>
<keyword evidence="3" id="KW-1185">Reference proteome</keyword>
<gene>
    <name evidence="2" type="ORF">HaLaN_12957</name>
</gene>